<evidence type="ECO:0000313" key="8">
    <source>
        <dbReference type="Proteomes" id="UP000321816"/>
    </source>
</evidence>
<dbReference type="PIRSF" id="PIRSF006324">
    <property type="entry name" value="LeuE"/>
    <property type="match status" value="1"/>
</dbReference>
<keyword evidence="3 6" id="KW-0812">Transmembrane</keyword>
<dbReference type="GO" id="GO:0015171">
    <property type="term" value="F:amino acid transmembrane transporter activity"/>
    <property type="evidence" value="ECO:0007669"/>
    <property type="project" value="TreeGrafter"/>
</dbReference>
<dbReference type="EMBL" id="CP144914">
    <property type="protein sequence ID" value="WWD79336.1"/>
    <property type="molecule type" value="Genomic_DNA"/>
</dbReference>
<dbReference type="AlphaFoldDB" id="A0A5C7FFQ1"/>
<evidence type="ECO:0000256" key="6">
    <source>
        <dbReference type="SAM" id="Phobius"/>
    </source>
</evidence>
<evidence type="ECO:0000256" key="5">
    <source>
        <dbReference type="ARBA" id="ARBA00023136"/>
    </source>
</evidence>
<protein>
    <submittedName>
        <fullName evidence="7">LysE family transporter</fullName>
    </submittedName>
</protein>
<sequence>MFLLDAVIIGLAAAFLPGPDFVLLIKNSLQYGRKHGIYTALGVSTAVIIHISVSISGFSLVIEKVPFLLDVIRAAGSSYLIYLGYKAVKSTSAAGYKINTLAASKDLHAKTSFNKGFICNFFNPNSILFFLSVFSQLVEGDVPMLINWLYGAVILTLVAGFYMLFAIGISQRTCRMVYIKYSRTIERSLGLLLIVFALTIAYSIFE</sequence>
<feature type="transmembrane region" description="Helical" evidence="6">
    <location>
        <begin position="188"/>
        <end position="205"/>
    </location>
</feature>
<dbReference type="GO" id="GO:0005886">
    <property type="term" value="C:plasma membrane"/>
    <property type="evidence" value="ECO:0007669"/>
    <property type="project" value="UniProtKB-SubCell"/>
</dbReference>
<feature type="transmembrane region" description="Helical" evidence="6">
    <location>
        <begin position="117"/>
        <end position="138"/>
    </location>
</feature>
<evidence type="ECO:0000313" key="7">
    <source>
        <dbReference type="EMBL" id="WWD79336.1"/>
    </source>
</evidence>
<dbReference type="PANTHER" id="PTHR30086:SF21">
    <property type="entry name" value="TRANSPORT PROTEIN"/>
    <property type="match status" value="1"/>
</dbReference>
<evidence type="ECO:0000256" key="1">
    <source>
        <dbReference type="ARBA" id="ARBA00004651"/>
    </source>
</evidence>
<dbReference type="OrthoDB" id="9784202at2"/>
<keyword evidence="5 6" id="KW-0472">Membrane</keyword>
<proteinExistence type="predicted"/>
<evidence type="ECO:0000256" key="3">
    <source>
        <dbReference type="ARBA" id="ARBA00022692"/>
    </source>
</evidence>
<keyword evidence="8" id="KW-1185">Reference proteome</keyword>
<dbReference type="Pfam" id="PF01810">
    <property type="entry name" value="LysE"/>
    <property type="match status" value="1"/>
</dbReference>
<organism evidence="7 8">
    <name type="scientific">Alkalicoccus halolimnae</name>
    <dbReference type="NCBI Taxonomy" id="1667239"/>
    <lineage>
        <taxon>Bacteria</taxon>
        <taxon>Bacillati</taxon>
        <taxon>Bacillota</taxon>
        <taxon>Bacilli</taxon>
        <taxon>Bacillales</taxon>
        <taxon>Bacillaceae</taxon>
        <taxon>Alkalicoccus</taxon>
    </lineage>
</organism>
<evidence type="ECO:0000256" key="4">
    <source>
        <dbReference type="ARBA" id="ARBA00022989"/>
    </source>
</evidence>
<feature type="transmembrane region" description="Helical" evidence="6">
    <location>
        <begin position="144"/>
        <end position="167"/>
    </location>
</feature>
<keyword evidence="2" id="KW-1003">Cell membrane</keyword>
<feature type="transmembrane region" description="Helical" evidence="6">
    <location>
        <begin position="37"/>
        <end position="61"/>
    </location>
</feature>
<dbReference type="RefSeq" id="WP_147805240.1">
    <property type="nucleotide sequence ID" value="NZ_CP144914.1"/>
</dbReference>
<dbReference type="PANTHER" id="PTHR30086">
    <property type="entry name" value="ARGININE EXPORTER PROTEIN ARGO"/>
    <property type="match status" value="1"/>
</dbReference>
<reference evidence="7 8" key="1">
    <citation type="submission" date="2024-01" db="EMBL/GenBank/DDBJ databases">
        <title>Complete Genome Sequence of Alkalicoccus halolimnae BZ-SZ-XJ29T, a Moderately Halophilic Bacterium Isolated from a Salt Lake.</title>
        <authorList>
            <person name="Zhao B."/>
        </authorList>
    </citation>
    <scope>NUCLEOTIDE SEQUENCE [LARGE SCALE GENOMIC DNA]</scope>
    <source>
        <strain evidence="7 8">BZ-SZ-XJ29</strain>
    </source>
</reference>
<keyword evidence="4 6" id="KW-1133">Transmembrane helix</keyword>
<accession>A0A5C7FFQ1</accession>
<dbReference type="InterPro" id="IPR001123">
    <property type="entry name" value="LeuE-type"/>
</dbReference>
<gene>
    <name evidence="7" type="ORF">FTX54_013040</name>
</gene>
<dbReference type="Proteomes" id="UP000321816">
    <property type="component" value="Chromosome"/>
</dbReference>
<evidence type="ECO:0000256" key="2">
    <source>
        <dbReference type="ARBA" id="ARBA00022475"/>
    </source>
</evidence>
<comment type="subcellular location">
    <subcellularLocation>
        <location evidence="1">Cell membrane</location>
        <topology evidence="1">Multi-pass membrane protein</topology>
    </subcellularLocation>
</comment>
<feature type="transmembrane region" description="Helical" evidence="6">
    <location>
        <begin position="6"/>
        <end position="25"/>
    </location>
</feature>
<dbReference type="KEGG" id="ahal:FTX54_013040"/>
<name>A0A5C7FFQ1_9BACI</name>